<dbReference type="SUPFAM" id="SSF56300">
    <property type="entry name" value="Metallo-dependent phosphatases"/>
    <property type="match status" value="1"/>
</dbReference>
<accession>A3SIU1</accession>
<proteinExistence type="predicted"/>
<dbReference type="AlphaFoldDB" id="A3SIU1"/>
<dbReference type="InterPro" id="IPR026336">
    <property type="entry name" value="PdeM-like"/>
</dbReference>
<dbReference type="PIRSF" id="PIRSF000887">
    <property type="entry name" value="Pesterase_MJ0037"/>
    <property type="match status" value="1"/>
</dbReference>
<dbReference type="PANTHER" id="PTHR39323">
    <property type="entry name" value="BLR1149 PROTEIN"/>
    <property type="match status" value="1"/>
</dbReference>
<feature type="domain" description="Calcineurin-like phosphoesterase" evidence="1">
    <location>
        <begin position="28"/>
        <end position="121"/>
    </location>
</feature>
<evidence type="ECO:0000259" key="1">
    <source>
        <dbReference type="Pfam" id="PF00149"/>
    </source>
</evidence>
<sequence>MNGHAFTLAGTDLIALASGALYWPAQDVLCVSDLHLGKAARRGRLGQATLPPYETRDTLARLGAVLGHTAPRTVICLGDSFDDPEAARELSDPDAETLRALQNGRRWIWIEGNHDPGPLGPAGEHMPNLAIGALRFTHNATPQGSGEISGHYHPKATVRSKGRAMSRPAFLIDATRVILPAFGTYTGGLRCSDPVLARLMSPDAIAVLTGARALCLPMGRA</sequence>
<evidence type="ECO:0000313" key="3">
    <source>
        <dbReference type="Proteomes" id="UP000005954"/>
    </source>
</evidence>
<dbReference type="OrthoDB" id="9795838at2"/>
<gene>
    <name evidence="2" type="ORF">ISM_03245</name>
</gene>
<dbReference type="GO" id="GO:0016787">
    <property type="term" value="F:hydrolase activity"/>
    <property type="evidence" value="ECO:0007669"/>
    <property type="project" value="InterPro"/>
</dbReference>
<dbReference type="PANTHER" id="PTHR39323:SF1">
    <property type="entry name" value="BLR1149 PROTEIN"/>
    <property type="match status" value="1"/>
</dbReference>
<evidence type="ECO:0000313" key="2">
    <source>
        <dbReference type="EMBL" id="EAP77272.1"/>
    </source>
</evidence>
<dbReference type="InterPro" id="IPR024173">
    <property type="entry name" value="Pesterase_MJ0037-like"/>
</dbReference>
<dbReference type="Pfam" id="PF00149">
    <property type="entry name" value="Metallophos"/>
    <property type="match status" value="1"/>
</dbReference>
<protein>
    <recommendedName>
        <fullName evidence="1">Calcineurin-like phosphoesterase domain-containing protein</fullName>
    </recommendedName>
</protein>
<dbReference type="STRING" id="89187.ISM_03245"/>
<dbReference type="EMBL" id="AALY01000001">
    <property type="protein sequence ID" value="EAP77272.1"/>
    <property type="molecule type" value="Genomic_DNA"/>
</dbReference>
<dbReference type="InterPro" id="IPR004843">
    <property type="entry name" value="Calcineurin-like_PHP"/>
</dbReference>
<reference evidence="2 3" key="1">
    <citation type="submission" date="2005-12" db="EMBL/GenBank/DDBJ databases">
        <authorList>
            <person name="Moran M.A."/>
            <person name="Ferriera S."/>
            <person name="Johnson J."/>
            <person name="Kravitz S."/>
            <person name="Halpern A."/>
            <person name="Remington K."/>
            <person name="Beeson K."/>
            <person name="Tran B."/>
            <person name="Rogers Y.-H."/>
            <person name="Friedman R."/>
            <person name="Venter J.C."/>
        </authorList>
    </citation>
    <scope>NUCLEOTIDE SEQUENCE [LARGE SCALE GENOMIC DNA]</scope>
    <source>
        <strain evidence="3">ATCC BAA-591 / DSM 15170 / ISM</strain>
    </source>
</reference>
<dbReference type="Proteomes" id="UP000005954">
    <property type="component" value="Unassembled WGS sequence"/>
</dbReference>
<keyword evidence="3" id="KW-1185">Reference proteome</keyword>
<dbReference type="RefSeq" id="WP_009812673.1">
    <property type="nucleotide sequence ID" value="NZ_CH724156.1"/>
</dbReference>
<dbReference type="InterPro" id="IPR029052">
    <property type="entry name" value="Metallo-depent_PP-like"/>
</dbReference>
<dbReference type="eggNOG" id="COG1407">
    <property type="taxonomic scope" value="Bacteria"/>
</dbReference>
<organism evidence="2 3">
    <name type="scientific">Roseovarius nubinhibens (strain ATCC BAA-591 / DSM 15170 / ISM)</name>
    <dbReference type="NCBI Taxonomy" id="89187"/>
    <lineage>
        <taxon>Bacteria</taxon>
        <taxon>Pseudomonadati</taxon>
        <taxon>Pseudomonadota</taxon>
        <taxon>Alphaproteobacteria</taxon>
        <taxon>Rhodobacterales</taxon>
        <taxon>Roseobacteraceae</taxon>
        <taxon>Roseovarius</taxon>
    </lineage>
</organism>
<comment type="caution">
    <text evidence="2">The sequence shown here is derived from an EMBL/GenBank/DDBJ whole genome shotgun (WGS) entry which is preliminary data.</text>
</comment>
<dbReference type="NCBIfam" id="TIGR04123">
    <property type="entry name" value="P_estr_lig_assc"/>
    <property type="match status" value="1"/>
</dbReference>
<name>A3SIU1_ROSNI</name>
<dbReference type="HOGENOM" id="CLU_075478_2_0_5"/>
<dbReference type="Gene3D" id="3.60.21.10">
    <property type="match status" value="1"/>
</dbReference>